<evidence type="ECO:0000313" key="2">
    <source>
        <dbReference type="EMBL" id="GIX63184.1"/>
    </source>
</evidence>
<gene>
    <name evidence="2" type="ORF">BcabD6B2_26190</name>
</gene>
<reference evidence="2 3" key="1">
    <citation type="submission" date="2021-06" db="EMBL/GenBank/DDBJ databases">
        <title>Genome sequence of Babesia caballi.</title>
        <authorList>
            <person name="Yamagishi J."/>
            <person name="Kidaka T."/>
            <person name="Ochi A."/>
        </authorList>
    </citation>
    <scope>NUCLEOTIDE SEQUENCE [LARGE SCALE GENOMIC DNA]</scope>
    <source>
        <strain evidence="2">USDA-D6B2</strain>
    </source>
</reference>
<accession>A0AAV4LTQ1</accession>
<sequence length="175" mass="18824">MELSGEEGARRNPRLADAEPHGPALGVLPNELRHGDDRLPVLRSVDHLAVHRLRHELVHDVKHRQLQAEADAEEGYIVEPAVADGAHLADGPALAEAARHHHRRDALELLRYRGGVGLQAFGLHKHNLEGVPGVHGGVLERVYDGEVGVVGGAILADERHGHRDVVAAHQPAPAG</sequence>
<dbReference type="AlphaFoldDB" id="A0AAV4LTQ1"/>
<evidence type="ECO:0000313" key="3">
    <source>
        <dbReference type="Proteomes" id="UP001497744"/>
    </source>
</evidence>
<protein>
    <submittedName>
        <fullName evidence="2">Integrin alpha-IIb isoform X1</fullName>
    </submittedName>
</protein>
<keyword evidence="2" id="KW-0401">Integrin</keyword>
<comment type="caution">
    <text evidence="2">The sequence shown here is derived from an EMBL/GenBank/DDBJ whole genome shotgun (WGS) entry which is preliminary data.</text>
</comment>
<dbReference type="GeneID" id="94194665"/>
<dbReference type="RefSeq" id="XP_067715253.1">
    <property type="nucleotide sequence ID" value="XM_067859152.1"/>
</dbReference>
<keyword evidence="3" id="KW-1185">Reference proteome</keyword>
<name>A0AAV4LTQ1_BABCB</name>
<dbReference type="GO" id="GO:0007229">
    <property type="term" value="P:integrin-mediated signaling pathway"/>
    <property type="evidence" value="ECO:0007669"/>
    <property type="project" value="UniProtKB-KW"/>
</dbReference>
<dbReference type="Proteomes" id="UP001497744">
    <property type="component" value="Unassembled WGS sequence"/>
</dbReference>
<proteinExistence type="predicted"/>
<dbReference type="EMBL" id="BPLF01000002">
    <property type="protein sequence ID" value="GIX63184.1"/>
    <property type="molecule type" value="Genomic_DNA"/>
</dbReference>
<evidence type="ECO:0000256" key="1">
    <source>
        <dbReference type="SAM" id="MobiDB-lite"/>
    </source>
</evidence>
<feature type="compositionally biased region" description="Basic and acidic residues" evidence="1">
    <location>
        <begin position="7"/>
        <end position="20"/>
    </location>
</feature>
<organism evidence="2 3">
    <name type="scientific">Babesia caballi</name>
    <dbReference type="NCBI Taxonomy" id="5871"/>
    <lineage>
        <taxon>Eukaryota</taxon>
        <taxon>Sar</taxon>
        <taxon>Alveolata</taxon>
        <taxon>Apicomplexa</taxon>
        <taxon>Aconoidasida</taxon>
        <taxon>Piroplasmida</taxon>
        <taxon>Babesiidae</taxon>
        <taxon>Babesia</taxon>
    </lineage>
</organism>
<feature type="region of interest" description="Disordered" evidence="1">
    <location>
        <begin position="1"/>
        <end position="24"/>
    </location>
</feature>